<comment type="similarity">
    <text evidence="2">Belongs to the uracil-DNA glycosylase (UDG) superfamily. Type 4 (UDGa) family.</text>
</comment>
<dbReference type="PANTHER" id="PTHR33693:SF1">
    <property type="entry name" value="TYPE-4 URACIL-DNA GLYCOSYLASE"/>
    <property type="match status" value="1"/>
</dbReference>
<feature type="domain" description="Uracil-DNA glycosylase-like" evidence="12">
    <location>
        <begin position="27"/>
        <end position="177"/>
    </location>
</feature>
<geneLocation type="plasmid" evidence="13 14">
    <name>unnamed1</name>
</geneLocation>
<reference evidence="13 14" key="1">
    <citation type="submission" date="2020-07" db="EMBL/GenBank/DDBJ databases">
        <title>Gai3-2, isolated from salt lake.</title>
        <authorList>
            <person name="Cui H."/>
            <person name="Shi X."/>
        </authorList>
    </citation>
    <scope>NUCLEOTIDE SEQUENCE [LARGE SCALE GENOMIC DNA]</scope>
    <source>
        <strain evidence="13 14">Gai3-2</strain>
        <plasmid evidence="13 14">unnamed1</plasmid>
    </source>
</reference>
<evidence type="ECO:0000256" key="3">
    <source>
        <dbReference type="ARBA" id="ARBA00012030"/>
    </source>
</evidence>
<keyword evidence="11" id="KW-0234">DNA repair</keyword>
<dbReference type="GeneID" id="56030948"/>
<sequence>MSDFEDRFGDALEAVPEEHVDRSRFVPGVGPLDADVVLVGEAPGENEVAEGEPFVGQAGRELDRVLADLGVDRSSVYVTNLVKVRPPENRTPYVAEIDAWRPVLDAELERISPTVVVPLGTTATRAVLDTDEGVTDLHGRQFERDGWTVVPAFHPAATFYDETKRDEFEADILAAFEAAGLV</sequence>
<keyword evidence="7" id="KW-0227">DNA damage</keyword>
<keyword evidence="8" id="KW-0378">Hydrolase</keyword>
<evidence type="ECO:0000256" key="2">
    <source>
        <dbReference type="ARBA" id="ARBA00006521"/>
    </source>
</evidence>
<evidence type="ECO:0000256" key="11">
    <source>
        <dbReference type="ARBA" id="ARBA00023204"/>
    </source>
</evidence>
<dbReference type="SUPFAM" id="SSF52141">
    <property type="entry name" value="Uracil-DNA glycosylase-like"/>
    <property type="match status" value="1"/>
</dbReference>
<dbReference type="InterPro" id="IPR036895">
    <property type="entry name" value="Uracil-DNA_glycosylase-like_sf"/>
</dbReference>
<dbReference type="SMART" id="SM00987">
    <property type="entry name" value="UreE_C"/>
    <property type="match status" value="1"/>
</dbReference>
<dbReference type="EC" id="3.2.2.27" evidence="3"/>
<organism evidence="13 14">
    <name type="scientific">Halorarum halophilum</name>
    <dbReference type="NCBI Taxonomy" id="2743090"/>
    <lineage>
        <taxon>Archaea</taxon>
        <taxon>Methanobacteriati</taxon>
        <taxon>Methanobacteriota</taxon>
        <taxon>Stenosarchaea group</taxon>
        <taxon>Halobacteria</taxon>
        <taxon>Halobacteriales</taxon>
        <taxon>Haloferacaceae</taxon>
        <taxon>Halorarum</taxon>
    </lineage>
</organism>
<comment type="catalytic activity">
    <reaction evidence="1">
        <text>Hydrolyzes single-stranded DNA or mismatched double-stranded DNA and polynucleotides, releasing free uracil.</text>
        <dbReference type="EC" id="3.2.2.27"/>
    </reaction>
</comment>
<accession>A0A7D5KYB3</accession>
<dbReference type="InterPro" id="IPR005122">
    <property type="entry name" value="Uracil-DNA_glycosylase-like"/>
</dbReference>
<dbReference type="NCBIfam" id="TIGR00758">
    <property type="entry name" value="UDG_fam4"/>
    <property type="match status" value="1"/>
</dbReference>
<dbReference type="GO" id="GO:0004844">
    <property type="term" value="F:uracil DNA N-glycosylase activity"/>
    <property type="evidence" value="ECO:0007669"/>
    <property type="project" value="UniProtKB-EC"/>
</dbReference>
<dbReference type="KEGG" id="halg:HUG10_18905"/>
<dbReference type="EMBL" id="CP058530">
    <property type="protein sequence ID" value="QLG29678.1"/>
    <property type="molecule type" value="Genomic_DNA"/>
</dbReference>
<evidence type="ECO:0000256" key="6">
    <source>
        <dbReference type="ARBA" id="ARBA00022723"/>
    </source>
</evidence>
<evidence type="ECO:0000259" key="12">
    <source>
        <dbReference type="SMART" id="SM00986"/>
    </source>
</evidence>
<keyword evidence="5" id="KW-0004">4Fe-4S</keyword>
<evidence type="ECO:0000313" key="13">
    <source>
        <dbReference type="EMBL" id="QLG29678.1"/>
    </source>
</evidence>
<dbReference type="OrthoDB" id="8612at2157"/>
<dbReference type="Gene3D" id="3.40.470.10">
    <property type="entry name" value="Uracil-DNA glycosylase-like domain"/>
    <property type="match status" value="1"/>
</dbReference>
<evidence type="ECO:0000256" key="9">
    <source>
        <dbReference type="ARBA" id="ARBA00023004"/>
    </source>
</evidence>
<gene>
    <name evidence="13" type="ORF">HUG10_18905</name>
</gene>
<evidence type="ECO:0000256" key="8">
    <source>
        <dbReference type="ARBA" id="ARBA00022801"/>
    </source>
</evidence>
<dbReference type="SMART" id="SM00986">
    <property type="entry name" value="UDG"/>
    <property type="match status" value="1"/>
</dbReference>
<dbReference type="Pfam" id="PF03167">
    <property type="entry name" value="UDG"/>
    <property type="match status" value="1"/>
</dbReference>
<dbReference type="CDD" id="cd10030">
    <property type="entry name" value="UDG-F4_TTUDGA_SPO1dp_like"/>
    <property type="match status" value="1"/>
</dbReference>
<dbReference type="AlphaFoldDB" id="A0A7D5KYB3"/>
<evidence type="ECO:0000256" key="10">
    <source>
        <dbReference type="ARBA" id="ARBA00023014"/>
    </source>
</evidence>
<proteinExistence type="inferred from homology"/>
<dbReference type="GO" id="GO:0046872">
    <property type="term" value="F:metal ion binding"/>
    <property type="evidence" value="ECO:0007669"/>
    <property type="project" value="UniProtKB-KW"/>
</dbReference>
<keyword evidence="9" id="KW-0408">Iron</keyword>
<keyword evidence="13" id="KW-0614">Plasmid</keyword>
<dbReference type="GO" id="GO:0051539">
    <property type="term" value="F:4 iron, 4 sulfur cluster binding"/>
    <property type="evidence" value="ECO:0007669"/>
    <property type="project" value="UniProtKB-KW"/>
</dbReference>
<dbReference type="PANTHER" id="PTHR33693">
    <property type="entry name" value="TYPE-5 URACIL-DNA GLYCOSYLASE"/>
    <property type="match status" value="1"/>
</dbReference>
<evidence type="ECO:0000313" key="14">
    <source>
        <dbReference type="Proteomes" id="UP000509750"/>
    </source>
</evidence>
<protein>
    <recommendedName>
        <fullName evidence="4">Type-4 uracil-DNA glycosylase</fullName>
        <ecNumber evidence="3">3.2.2.27</ecNumber>
    </recommendedName>
</protein>
<keyword evidence="6" id="KW-0479">Metal-binding</keyword>
<dbReference type="InterPro" id="IPR005273">
    <property type="entry name" value="Ura-DNA_glyco_family4"/>
</dbReference>
<name>A0A7D5KYB3_9EURY</name>
<evidence type="ECO:0000256" key="7">
    <source>
        <dbReference type="ARBA" id="ARBA00022763"/>
    </source>
</evidence>
<evidence type="ECO:0000256" key="5">
    <source>
        <dbReference type="ARBA" id="ARBA00022485"/>
    </source>
</evidence>
<evidence type="ECO:0000256" key="4">
    <source>
        <dbReference type="ARBA" id="ARBA00019403"/>
    </source>
</evidence>
<keyword evidence="14" id="KW-1185">Reference proteome</keyword>
<evidence type="ECO:0000256" key="1">
    <source>
        <dbReference type="ARBA" id="ARBA00001400"/>
    </source>
</evidence>
<dbReference type="GO" id="GO:0006281">
    <property type="term" value="P:DNA repair"/>
    <property type="evidence" value="ECO:0007669"/>
    <property type="project" value="UniProtKB-KW"/>
</dbReference>
<dbReference type="InterPro" id="IPR051536">
    <property type="entry name" value="UDG_Type-4/5"/>
</dbReference>
<keyword evidence="10" id="KW-0411">Iron-sulfur</keyword>
<dbReference type="Proteomes" id="UP000509750">
    <property type="component" value="Plasmid unnamed1"/>
</dbReference>
<dbReference type="RefSeq" id="WP_179171252.1">
    <property type="nucleotide sequence ID" value="NZ_CP058530.1"/>
</dbReference>